<protein>
    <submittedName>
        <fullName evidence="1">Uncharacterized protein</fullName>
    </submittedName>
</protein>
<organism evidence="1 2">
    <name type="scientific">Eufriesea mexicana</name>
    <dbReference type="NCBI Taxonomy" id="516756"/>
    <lineage>
        <taxon>Eukaryota</taxon>
        <taxon>Metazoa</taxon>
        <taxon>Ecdysozoa</taxon>
        <taxon>Arthropoda</taxon>
        <taxon>Hexapoda</taxon>
        <taxon>Insecta</taxon>
        <taxon>Pterygota</taxon>
        <taxon>Neoptera</taxon>
        <taxon>Endopterygota</taxon>
        <taxon>Hymenoptera</taxon>
        <taxon>Apocrita</taxon>
        <taxon>Aculeata</taxon>
        <taxon>Apoidea</taxon>
        <taxon>Anthophila</taxon>
        <taxon>Apidae</taxon>
        <taxon>Eufriesea</taxon>
    </lineage>
</organism>
<evidence type="ECO:0000313" key="1">
    <source>
        <dbReference type="EMBL" id="OAD56590.1"/>
    </source>
</evidence>
<accession>A0A310SNH6</accession>
<dbReference type="EMBL" id="KQ761844">
    <property type="protein sequence ID" value="OAD56590.1"/>
    <property type="molecule type" value="Genomic_DNA"/>
</dbReference>
<evidence type="ECO:0000313" key="2">
    <source>
        <dbReference type="Proteomes" id="UP000250275"/>
    </source>
</evidence>
<name>A0A310SNH6_9HYME</name>
<proteinExistence type="predicted"/>
<dbReference type="AlphaFoldDB" id="A0A310SNH6"/>
<gene>
    <name evidence="1" type="ORF">WN48_03302</name>
</gene>
<reference evidence="1 2" key="1">
    <citation type="submission" date="2015-07" db="EMBL/GenBank/DDBJ databases">
        <title>The genome of Eufriesea mexicana.</title>
        <authorList>
            <person name="Pan H."/>
            <person name="Kapheim K."/>
        </authorList>
    </citation>
    <scope>NUCLEOTIDE SEQUENCE [LARGE SCALE GENOMIC DNA]</scope>
    <source>
        <strain evidence="1">0111107269</strain>
        <tissue evidence="1">Whole body</tissue>
    </source>
</reference>
<sequence length="52" mass="5944">MNLNLDPKLQRESAVAGSMLVSRKEGQREQRLIDDIRGIEVERGEALDPVYF</sequence>
<dbReference type="Proteomes" id="UP000250275">
    <property type="component" value="Unassembled WGS sequence"/>
</dbReference>
<keyword evidence="2" id="KW-1185">Reference proteome</keyword>